<dbReference type="EMBL" id="JBHTHM010000033">
    <property type="protein sequence ID" value="MFD0782705.1"/>
    <property type="molecule type" value="Genomic_DNA"/>
</dbReference>
<keyword evidence="2" id="KW-1185">Reference proteome</keyword>
<evidence type="ECO:0000313" key="1">
    <source>
        <dbReference type="EMBL" id="MFD0782705.1"/>
    </source>
</evidence>
<dbReference type="InterPro" id="IPR045778">
    <property type="entry name" value="DUF6204"/>
</dbReference>
<name>A0ABW2ZVY4_9ACTN</name>
<gene>
    <name evidence="1" type="ORF">ACFQZ8_02010</name>
</gene>
<accession>A0ABW2ZVY4</accession>
<evidence type="ECO:0000313" key="2">
    <source>
        <dbReference type="Proteomes" id="UP001597053"/>
    </source>
</evidence>
<reference evidence="2" key="1">
    <citation type="journal article" date="2019" name="Int. J. Syst. Evol. Microbiol.">
        <title>The Global Catalogue of Microorganisms (GCM) 10K type strain sequencing project: providing services to taxonomists for standard genome sequencing and annotation.</title>
        <authorList>
            <consortium name="The Broad Institute Genomics Platform"/>
            <consortium name="The Broad Institute Genome Sequencing Center for Infectious Disease"/>
            <person name="Wu L."/>
            <person name="Ma J."/>
        </authorList>
    </citation>
    <scope>NUCLEOTIDE SEQUENCE [LARGE SCALE GENOMIC DNA]</scope>
    <source>
        <strain evidence="2">JCM 32148</strain>
    </source>
</reference>
<dbReference type="Proteomes" id="UP001597053">
    <property type="component" value="Unassembled WGS sequence"/>
</dbReference>
<proteinExistence type="predicted"/>
<comment type="caution">
    <text evidence="1">The sequence shown here is derived from an EMBL/GenBank/DDBJ whole genome shotgun (WGS) entry which is preliminary data.</text>
</comment>
<sequence>MTLSQIRRFPAMARKTYQIIVRGKFAPLGDEQRATLLAKAGDHDVFRAKFTEDGTVTYEPSLLAFTFRCLVPATEEEKEAAVIGRAETLAVAAVRKLGADYRDLKSVSTDLDTIKIRRPGH</sequence>
<protein>
    <submittedName>
        <fullName evidence="1">DUF6204 family protein</fullName>
    </submittedName>
</protein>
<organism evidence="1 2">
    <name type="scientific">Micromonospora azadirachtae</name>
    <dbReference type="NCBI Taxonomy" id="1970735"/>
    <lineage>
        <taxon>Bacteria</taxon>
        <taxon>Bacillati</taxon>
        <taxon>Actinomycetota</taxon>
        <taxon>Actinomycetes</taxon>
        <taxon>Micromonosporales</taxon>
        <taxon>Micromonosporaceae</taxon>
        <taxon>Micromonospora</taxon>
    </lineage>
</organism>
<dbReference type="Pfam" id="PF19707">
    <property type="entry name" value="DUF6204"/>
    <property type="match status" value="1"/>
</dbReference>